<evidence type="ECO:0000313" key="2">
    <source>
        <dbReference type="Proteomes" id="UP000053989"/>
    </source>
</evidence>
<dbReference type="EMBL" id="KN822098">
    <property type="protein sequence ID" value="KIM57643.1"/>
    <property type="molecule type" value="Genomic_DNA"/>
</dbReference>
<accession>A0A0C2Z6M9</accession>
<protein>
    <submittedName>
        <fullName evidence="1">Uncharacterized protein</fullName>
    </submittedName>
</protein>
<organism evidence="1 2">
    <name type="scientific">Scleroderma citrinum Foug A</name>
    <dbReference type="NCBI Taxonomy" id="1036808"/>
    <lineage>
        <taxon>Eukaryota</taxon>
        <taxon>Fungi</taxon>
        <taxon>Dikarya</taxon>
        <taxon>Basidiomycota</taxon>
        <taxon>Agaricomycotina</taxon>
        <taxon>Agaricomycetes</taxon>
        <taxon>Agaricomycetidae</taxon>
        <taxon>Boletales</taxon>
        <taxon>Sclerodermatineae</taxon>
        <taxon>Sclerodermataceae</taxon>
        <taxon>Scleroderma</taxon>
    </lineage>
</organism>
<reference evidence="1 2" key="1">
    <citation type="submission" date="2014-04" db="EMBL/GenBank/DDBJ databases">
        <authorList>
            <consortium name="DOE Joint Genome Institute"/>
            <person name="Kuo A."/>
            <person name="Kohler A."/>
            <person name="Nagy L.G."/>
            <person name="Floudas D."/>
            <person name="Copeland A."/>
            <person name="Barry K.W."/>
            <person name="Cichocki N."/>
            <person name="Veneault-Fourrey C."/>
            <person name="LaButti K."/>
            <person name="Lindquist E.A."/>
            <person name="Lipzen A."/>
            <person name="Lundell T."/>
            <person name="Morin E."/>
            <person name="Murat C."/>
            <person name="Sun H."/>
            <person name="Tunlid A."/>
            <person name="Henrissat B."/>
            <person name="Grigoriev I.V."/>
            <person name="Hibbett D.S."/>
            <person name="Martin F."/>
            <person name="Nordberg H.P."/>
            <person name="Cantor M.N."/>
            <person name="Hua S.X."/>
        </authorList>
    </citation>
    <scope>NUCLEOTIDE SEQUENCE [LARGE SCALE GENOMIC DNA]</scope>
    <source>
        <strain evidence="1 2">Foug A</strain>
    </source>
</reference>
<name>A0A0C2Z6M9_9AGAM</name>
<dbReference type="Proteomes" id="UP000053989">
    <property type="component" value="Unassembled WGS sequence"/>
</dbReference>
<keyword evidence="2" id="KW-1185">Reference proteome</keyword>
<reference evidence="2" key="2">
    <citation type="submission" date="2015-01" db="EMBL/GenBank/DDBJ databases">
        <title>Evolutionary Origins and Diversification of the Mycorrhizal Mutualists.</title>
        <authorList>
            <consortium name="DOE Joint Genome Institute"/>
            <consortium name="Mycorrhizal Genomics Consortium"/>
            <person name="Kohler A."/>
            <person name="Kuo A."/>
            <person name="Nagy L.G."/>
            <person name="Floudas D."/>
            <person name="Copeland A."/>
            <person name="Barry K.W."/>
            <person name="Cichocki N."/>
            <person name="Veneault-Fourrey C."/>
            <person name="LaButti K."/>
            <person name="Lindquist E.A."/>
            <person name="Lipzen A."/>
            <person name="Lundell T."/>
            <person name="Morin E."/>
            <person name="Murat C."/>
            <person name="Riley R."/>
            <person name="Ohm R."/>
            <person name="Sun H."/>
            <person name="Tunlid A."/>
            <person name="Henrissat B."/>
            <person name="Grigoriev I.V."/>
            <person name="Hibbett D.S."/>
            <person name="Martin F."/>
        </authorList>
    </citation>
    <scope>NUCLEOTIDE SEQUENCE [LARGE SCALE GENOMIC DNA]</scope>
    <source>
        <strain evidence="2">Foug A</strain>
    </source>
</reference>
<sequence length="67" mass="7494">MRATELLITLFTLNIIHRRSSAPLKQPDHSTIQLGLVIATREDDPTCGQRAGTCRVLMTCRLTVIDM</sequence>
<dbReference type="HOGENOM" id="CLU_2813942_0_0_1"/>
<evidence type="ECO:0000313" key="1">
    <source>
        <dbReference type="EMBL" id="KIM57643.1"/>
    </source>
</evidence>
<dbReference type="InParanoid" id="A0A0C2Z6M9"/>
<gene>
    <name evidence="1" type="ORF">SCLCIDRAFT_1219332</name>
</gene>
<dbReference type="AlphaFoldDB" id="A0A0C2Z6M9"/>
<proteinExistence type="predicted"/>